<sequence length="221" mass="25066">MGKKAILLGASGLTGSSLLTQLLADNNYREVLTIGRKQLDTAHPKLKQLMVDFDRLSDYSDEIQGDVVFCCLGTTKSKTPNLEQYKKIDYRYPLDVAKIALQNGATQYHLVSALGADVKSRIFYSRLKGEVERDLQKIPFKSIHIYRPSLLDGNRKEMRFAENFATITMRLLNPLLIGSLRKYRSIKTEKVALAMLKKSLEENSGTFIYPSDEIERISNKI</sequence>
<reference evidence="4 5" key="1">
    <citation type="submission" date="2016-08" db="EMBL/GenBank/DDBJ databases">
        <authorList>
            <person name="Seilhamer J.J."/>
        </authorList>
    </citation>
    <scope>NUCLEOTIDE SEQUENCE [LARGE SCALE GENOMIC DNA]</scope>
    <source>
        <strain evidence="4 5">DX4</strain>
    </source>
</reference>
<dbReference type="GO" id="GO:0016020">
    <property type="term" value="C:membrane"/>
    <property type="evidence" value="ECO:0007669"/>
    <property type="project" value="UniProtKB-SubCell"/>
</dbReference>
<gene>
    <name evidence="4" type="ORF">BFS30_06500</name>
</gene>
<feature type="domain" description="NAD-dependent epimerase/dehydratase" evidence="3">
    <location>
        <begin position="6"/>
        <end position="112"/>
    </location>
</feature>
<dbReference type="SUPFAM" id="SSF51735">
    <property type="entry name" value="NAD(P)-binding Rossmann-fold domains"/>
    <property type="match status" value="1"/>
</dbReference>
<evidence type="ECO:0000259" key="3">
    <source>
        <dbReference type="Pfam" id="PF01370"/>
    </source>
</evidence>
<keyword evidence="5" id="KW-1185">Reference proteome</keyword>
<organism evidence="4 5">
    <name type="scientific">Pedobacter steynii</name>
    <dbReference type="NCBI Taxonomy" id="430522"/>
    <lineage>
        <taxon>Bacteria</taxon>
        <taxon>Pseudomonadati</taxon>
        <taxon>Bacteroidota</taxon>
        <taxon>Sphingobacteriia</taxon>
        <taxon>Sphingobacteriales</taxon>
        <taxon>Sphingobacteriaceae</taxon>
        <taxon>Pedobacter</taxon>
    </lineage>
</organism>
<proteinExistence type="predicted"/>
<dbReference type="OrthoDB" id="9798632at2"/>
<dbReference type="PANTHER" id="PTHR14097">
    <property type="entry name" value="OXIDOREDUCTASE HTATIP2"/>
    <property type="match status" value="1"/>
</dbReference>
<dbReference type="EMBL" id="CP017141">
    <property type="protein sequence ID" value="AOM80666.1"/>
    <property type="molecule type" value="Genomic_DNA"/>
</dbReference>
<dbReference type="PANTHER" id="PTHR14097:SF7">
    <property type="entry name" value="OXIDOREDUCTASE HTATIP2"/>
    <property type="match status" value="1"/>
</dbReference>
<evidence type="ECO:0000256" key="1">
    <source>
        <dbReference type="ARBA" id="ARBA00004370"/>
    </source>
</evidence>
<comment type="subcellular location">
    <subcellularLocation>
        <location evidence="1">Membrane</location>
    </subcellularLocation>
</comment>
<evidence type="ECO:0000313" key="4">
    <source>
        <dbReference type="EMBL" id="AOM80666.1"/>
    </source>
</evidence>
<evidence type="ECO:0000313" key="5">
    <source>
        <dbReference type="Proteomes" id="UP000094313"/>
    </source>
</evidence>
<dbReference type="RefSeq" id="WP_069382323.1">
    <property type="nucleotide sequence ID" value="NZ_CP017141.1"/>
</dbReference>
<dbReference type="Gene3D" id="3.40.50.720">
    <property type="entry name" value="NAD(P)-binding Rossmann-like Domain"/>
    <property type="match status" value="1"/>
</dbReference>
<dbReference type="InterPro" id="IPR001509">
    <property type="entry name" value="Epimerase_deHydtase"/>
</dbReference>
<dbReference type="CDD" id="cd05250">
    <property type="entry name" value="CC3_like_SDR_a"/>
    <property type="match status" value="1"/>
</dbReference>
<dbReference type="AlphaFoldDB" id="A0A1D7QPR8"/>
<accession>A0A1D7QPR8</accession>
<dbReference type="KEGG" id="psty:BFS30_06500"/>
<name>A0A1D7QPR8_9SPHI</name>
<dbReference type="Proteomes" id="UP000094313">
    <property type="component" value="Chromosome"/>
</dbReference>
<evidence type="ECO:0000256" key="2">
    <source>
        <dbReference type="ARBA" id="ARBA00023136"/>
    </source>
</evidence>
<dbReference type="InterPro" id="IPR036291">
    <property type="entry name" value="NAD(P)-bd_dom_sf"/>
</dbReference>
<protein>
    <recommendedName>
        <fullName evidence="3">NAD-dependent epimerase/dehydratase domain-containing protein</fullName>
    </recommendedName>
</protein>
<dbReference type="Pfam" id="PF01370">
    <property type="entry name" value="Epimerase"/>
    <property type="match status" value="1"/>
</dbReference>
<keyword evidence="2" id="KW-0472">Membrane</keyword>